<evidence type="ECO:0000256" key="8">
    <source>
        <dbReference type="SAM" id="Phobius"/>
    </source>
</evidence>
<feature type="transmembrane region" description="Helical" evidence="8">
    <location>
        <begin position="277"/>
        <end position="299"/>
    </location>
</feature>
<reference evidence="10 11" key="1">
    <citation type="journal article" date="2019" name="Nat. Microbiol.">
        <title>Wide diversity of methane and short-chain alkane metabolisms in uncultured archaea.</title>
        <authorList>
            <person name="Borrel G."/>
            <person name="Adam P.S."/>
            <person name="McKay L.J."/>
            <person name="Chen L.X."/>
            <person name="Sierra-Garcia I.N."/>
            <person name="Sieber C.M."/>
            <person name="Letourneur Q."/>
            <person name="Ghozlane A."/>
            <person name="Andersen G.L."/>
            <person name="Li W.J."/>
            <person name="Hallam S.J."/>
            <person name="Muyzer G."/>
            <person name="de Oliveira V.M."/>
            <person name="Inskeep W.P."/>
            <person name="Banfield J.F."/>
            <person name="Gribaldo S."/>
        </authorList>
    </citation>
    <scope>NUCLEOTIDE SEQUENCE [LARGE SCALE GENOMIC DNA]</scope>
    <source>
        <strain evidence="10">NM1b</strain>
    </source>
</reference>
<dbReference type="InterPro" id="IPR008915">
    <property type="entry name" value="Peptidase_M50"/>
</dbReference>
<evidence type="ECO:0000256" key="1">
    <source>
        <dbReference type="ARBA" id="ARBA00004141"/>
    </source>
</evidence>
<feature type="transmembrane region" description="Helical" evidence="8">
    <location>
        <begin position="83"/>
        <end position="106"/>
    </location>
</feature>
<evidence type="ECO:0000256" key="6">
    <source>
        <dbReference type="ARBA" id="ARBA00022989"/>
    </source>
</evidence>
<keyword evidence="4" id="KW-0378">Hydrolase</keyword>
<evidence type="ECO:0000256" key="7">
    <source>
        <dbReference type="ARBA" id="ARBA00023136"/>
    </source>
</evidence>
<comment type="subcellular location">
    <subcellularLocation>
        <location evidence="1">Membrane</location>
        <topology evidence="1">Multi-pass membrane protein</topology>
    </subcellularLocation>
</comment>
<organism evidence="10 11">
    <name type="scientific">Candidatus Methanolliviera hydrocarbonicum</name>
    <dbReference type="NCBI Taxonomy" id="2491085"/>
    <lineage>
        <taxon>Archaea</taxon>
        <taxon>Methanobacteriati</taxon>
        <taxon>Methanobacteriota</taxon>
        <taxon>Candidatus Methanoliparia</taxon>
        <taxon>Candidatus Methanoliparales</taxon>
        <taxon>Candidatus Methanollivieraceae</taxon>
        <taxon>Candidatus Methanolliviera</taxon>
    </lineage>
</organism>
<accession>A0A520KWX8</accession>
<keyword evidence="5" id="KW-0809">Transit peptide</keyword>
<evidence type="ECO:0000313" key="10">
    <source>
        <dbReference type="EMBL" id="RZN69561.1"/>
    </source>
</evidence>
<sequence>MEMEMEMDEELYNLIYKYFSVYEVRRKEDEVIFLGEPLADVEEIYRELFFEFAKRGYEISIRRSLGEFETTVKRMREKKEKKGLNLILFIATIFTTMFAGVLLYGINPFEHPLEIYKGIPYTIAIMGVLGTHEMGHYLMSRRKKVNTSLPFFIPFLPPLGTLGAVISMRGAMPDRRSLFDISVAGPFVGLILSIIVAFIGLSLPPPDIAQSAGFKLLGIPPLFRIISYFTPYSGEITNPVAFAGWVGMLVTFINLLPVGQLDGGHIARAMIGRYHELVSTIVPILLIMVGISMTYLLHVNDGGTWIFWGFLTWFFSMLGSSHPIDDKTPLDKRRVLFGIFIYAMGLMCISPVPISSI</sequence>
<dbReference type="GO" id="GO:0016020">
    <property type="term" value="C:membrane"/>
    <property type="evidence" value="ECO:0007669"/>
    <property type="project" value="UniProtKB-SubCell"/>
</dbReference>
<evidence type="ECO:0000256" key="5">
    <source>
        <dbReference type="ARBA" id="ARBA00022946"/>
    </source>
</evidence>
<feature type="transmembrane region" description="Helical" evidence="8">
    <location>
        <begin position="305"/>
        <end position="323"/>
    </location>
</feature>
<keyword evidence="3 8" id="KW-0812">Transmembrane</keyword>
<evidence type="ECO:0000256" key="2">
    <source>
        <dbReference type="ARBA" id="ARBA00022670"/>
    </source>
</evidence>
<dbReference type="InterPro" id="IPR044838">
    <property type="entry name" value="EGY1-like"/>
</dbReference>
<evidence type="ECO:0000256" key="3">
    <source>
        <dbReference type="ARBA" id="ARBA00022692"/>
    </source>
</evidence>
<feature type="transmembrane region" description="Helical" evidence="8">
    <location>
        <begin position="335"/>
        <end position="354"/>
    </location>
</feature>
<keyword evidence="6 8" id="KW-1133">Transmembrane helix</keyword>
<dbReference type="CDD" id="cd06160">
    <property type="entry name" value="S2P-M50_like_2"/>
    <property type="match status" value="1"/>
</dbReference>
<evidence type="ECO:0000259" key="9">
    <source>
        <dbReference type="Pfam" id="PF02163"/>
    </source>
</evidence>
<dbReference type="Proteomes" id="UP000320766">
    <property type="component" value="Unassembled WGS sequence"/>
</dbReference>
<dbReference type="PANTHER" id="PTHR31412:SF0">
    <property type="entry name" value="ZINC METALLOPROTEASE EGY1, CHLOROPLASTIC-RELATED"/>
    <property type="match status" value="1"/>
</dbReference>
<dbReference type="AlphaFoldDB" id="A0A520KWX8"/>
<protein>
    <submittedName>
        <fullName evidence="10">Site-2 protease family protein</fullName>
    </submittedName>
</protein>
<dbReference type="GO" id="GO:0008233">
    <property type="term" value="F:peptidase activity"/>
    <property type="evidence" value="ECO:0007669"/>
    <property type="project" value="UniProtKB-KW"/>
</dbReference>
<feature type="transmembrane region" description="Helical" evidence="8">
    <location>
        <begin position="236"/>
        <end position="256"/>
    </location>
</feature>
<evidence type="ECO:0000313" key="11">
    <source>
        <dbReference type="Proteomes" id="UP000320766"/>
    </source>
</evidence>
<name>A0A520KWX8_9EURY</name>
<gene>
    <name evidence="10" type="ORF">EF807_04395</name>
</gene>
<keyword evidence="7 8" id="KW-0472">Membrane</keyword>
<feature type="transmembrane region" description="Helical" evidence="8">
    <location>
        <begin position="151"/>
        <end position="172"/>
    </location>
</feature>
<feature type="transmembrane region" description="Helical" evidence="8">
    <location>
        <begin position="178"/>
        <end position="201"/>
    </location>
</feature>
<comment type="caution">
    <text evidence="10">The sequence shown here is derived from an EMBL/GenBank/DDBJ whole genome shotgun (WGS) entry which is preliminary data.</text>
</comment>
<dbReference type="PANTHER" id="PTHR31412">
    <property type="entry name" value="ZINC METALLOPROTEASE EGY1"/>
    <property type="match status" value="1"/>
</dbReference>
<proteinExistence type="predicted"/>
<dbReference type="GO" id="GO:0006508">
    <property type="term" value="P:proteolysis"/>
    <property type="evidence" value="ECO:0007669"/>
    <property type="project" value="UniProtKB-KW"/>
</dbReference>
<feature type="domain" description="Peptidase M50" evidence="9">
    <location>
        <begin position="122"/>
        <end position="294"/>
    </location>
</feature>
<dbReference type="EMBL" id="RXIL01000074">
    <property type="protein sequence ID" value="RZN69561.1"/>
    <property type="molecule type" value="Genomic_DNA"/>
</dbReference>
<keyword evidence="2 10" id="KW-0645">Protease</keyword>
<dbReference type="Pfam" id="PF02163">
    <property type="entry name" value="Peptidase_M50"/>
    <property type="match status" value="1"/>
</dbReference>
<evidence type="ECO:0000256" key="4">
    <source>
        <dbReference type="ARBA" id="ARBA00022801"/>
    </source>
</evidence>